<gene>
    <name evidence="1" type="ORF">C1Y40_05245</name>
</gene>
<organism evidence="1 2">
    <name type="scientific">Mycobacterium talmoniae</name>
    <dbReference type="NCBI Taxonomy" id="1858794"/>
    <lineage>
        <taxon>Bacteria</taxon>
        <taxon>Bacillati</taxon>
        <taxon>Actinomycetota</taxon>
        <taxon>Actinomycetes</taxon>
        <taxon>Mycobacteriales</taxon>
        <taxon>Mycobacteriaceae</taxon>
        <taxon>Mycobacterium</taxon>
    </lineage>
</organism>
<dbReference type="EMBL" id="PPEA01000757">
    <property type="protein sequence ID" value="PQM44594.1"/>
    <property type="molecule type" value="Genomic_DNA"/>
</dbReference>
<name>A0A2S8BD53_9MYCO</name>
<sequence>MVVRASLVDGAVRLRASRVTTATVAAATTTAAAITAAIMASVRRVSLGDCWNITGGACPGMTGPGG</sequence>
<comment type="caution">
    <text evidence="1">The sequence shown here is derived from an EMBL/GenBank/DDBJ whole genome shotgun (WGS) entry which is preliminary data.</text>
</comment>
<evidence type="ECO:0000313" key="1">
    <source>
        <dbReference type="EMBL" id="PQM44594.1"/>
    </source>
</evidence>
<reference evidence="1 2" key="1">
    <citation type="journal article" date="2017" name="Int. J. Syst. Evol. Microbiol.">
        <title>Mycobacterium talmoniae sp. nov., a slowly growing mycobacterium isolated from human respiratory samples.</title>
        <authorList>
            <person name="Davidson R.M."/>
            <person name="DeGroote M.A."/>
            <person name="Marola J.L."/>
            <person name="Buss S."/>
            <person name="Jones V."/>
            <person name="McNeil M.R."/>
            <person name="Freifeld A.G."/>
            <person name="Elaine Epperson L."/>
            <person name="Hasan N.A."/>
            <person name="Jackson M."/>
            <person name="Iwen P.C."/>
            <person name="Salfinger M."/>
            <person name="Strong M."/>
        </authorList>
    </citation>
    <scope>NUCLEOTIDE SEQUENCE [LARGE SCALE GENOMIC DNA]</scope>
    <source>
        <strain evidence="1 2">ATCC BAA-2683</strain>
    </source>
</reference>
<proteinExistence type="predicted"/>
<dbReference type="AlphaFoldDB" id="A0A2S8BD53"/>
<protein>
    <submittedName>
        <fullName evidence="1">Uncharacterized protein</fullName>
    </submittedName>
</protein>
<accession>A0A2S8BD53</accession>
<evidence type="ECO:0000313" key="2">
    <source>
        <dbReference type="Proteomes" id="UP000238296"/>
    </source>
</evidence>
<dbReference type="Proteomes" id="UP000238296">
    <property type="component" value="Unassembled WGS sequence"/>
</dbReference>